<keyword evidence="10" id="KW-1185">Reference proteome</keyword>
<feature type="binding site" evidence="5">
    <location>
        <position position="108"/>
    </location>
    <ligand>
        <name>Mn(2+)</name>
        <dbReference type="ChEBI" id="CHEBI:29035"/>
    </ligand>
</feature>
<dbReference type="Gene3D" id="3.55.40.20">
    <property type="entry name" value="Iron/manganese superoxide dismutase, C-terminal domain"/>
    <property type="match status" value="1"/>
</dbReference>
<evidence type="ECO:0000256" key="4">
    <source>
        <dbReference type="ARBA" id="ARBA00023002"/>
    </source>
</evidence>
<protein>
    <recommendedName>
        <fullName evidence="2 6">Superoxide dismutase</fullName>
        <ecNumber evidence="2 6">1.15.1.1</ecNumber>
    </recommendedName>
</protein>
<dbReference type="InterPro" id="IPR036324">
    <property type="entry name" value="Mn/Fe_SOD_N_sf"/>
</dbReference>
<comment type="catalytic activity">
    <reaction evidence="6">
        <text>2 superoxide + 2 H(+) = H2O2 + O2</text>
        <dbReference type="Rhea" id="RHEA:20696"/>
        <dbReference type="ChEBI" id="CHEBI:15378"/>
        <dbReference type="ChEBI" id="CHEBI:15379"/>
        <dbReference type="ChEBI" id="CHEBI:16240"/>
        <dbReference type="ChEBI" id="CHEBI:18421"/>
        <dbReference type="EC" id="1.15.1.1"/>
    </reaction>
</comment>
<dbReference type="GO" id="GO:0046872">
    <property type="term" value="F:metal ion binding"/>
    <property type="evidence" value="ECO:0007669"/>
    <property type="project" value="UniProtKB-KW"/>
</dbReference>
<comment type="similarity">
    <text evidence="1 6">Belongs to the iron/manganese superoxide dismutase family.</text>
</comment>
<evidence type="ECO:0000313" key="10">
    <source>
        <dbReference type="Proteomes" id="UP000001205"/>
    </source>
</evidence>
<organism evidence="9 10">
    <name type="scientific">Borrelia turicatae (strain 91E135)</name>
    <dbReference type="NCBI Taxonomy" id="314724"/>
    <lineage>
        <taxon>Bacteria</taxon>
        <taxon>Pseudomonadati</taxon>
        <taxon>Spirochaetota</taxon>
        <taxon>Spirochaetia</taxon>
        <taxon>Spirochaetales</taxon>
        <taxon>Borreliaceae</taxon>
        <taxon>Borrelia</taxon>
    </lineage>
</organism>
<dbReference type="Pfam" id="PF02777">
    <property type="entry name" value="Sod_Fe_C"/>
    <property type="match status" value="1"/>
</dbReference>
<dbReference type="InterPro" id="IPR001189">
    <property type="entry name" value="Mn/Fe_SOD"/>
</dbReference>
<feature type="binding site" evidence="5">
    <location>
        <position position="195"/>
    </location>
    <ligand>
        <name>Mn(2+)</name>
        <dbReference type="ChEBI" id="CHEBI:29035"/>
    </ligand>
</feature>
<dbReference type="PROSITE" id="PS00088">
    <property type="entry name" value="SOD_MN"/>
    <property type="match status" value="1"/>
</dbReference>
<evidence type="ECO:0000313" key="9">
    <source>
        <dbReference type="EMBL" id="AAX17492.1"/>
    </source>
</evidence>
<gene>
    <name evidence="9" type="ordered locus">BT0153</name>
</gene>
<accession>A0ABF7PUX1</accession>
<dbReference type="InterPro" id="IPR019833">
    <property type="entry name" value="Mn/Fe_SOD_BS"/>
</dbReference>
<feature type="domain" description="Manganese/iron superoxide dismutase N-terminal" evidence="7">
    <location>
        <begin position="29"/>
        <end position="115"/>
    </location>
</feature>
<dbReference type="EMBL" id="CP000049">
    <property type="protein sequence ID" value="AAX17492.1"/>
    <property type="molecule type" value="Genomic_DNA"/>
</dbReference>
<dbReference type="SUPFAM" id="SSF46609">
    <property type="entry name" value="Fe,Mn superoxide dismutase (SOD), N-terminal domain"/>
    <property type="match status" value="1"/>
</dbReference>
<evidence type="ECO:0000259" key="7">
    <source>
        <dbReference type="Pfam" id="PF00081"/>
    </source>
</evidence>
<dbReference type="InterPro" id="IPR036314">
    <property type="entry name" value="SOD_C_sf"/>
</dbReference>
<dbReference type="FunFam" id="1.10.287.990:FF:000001">
    <property type="entry name" value="Superoxide dismutase"/>
    <property type="match status" value="1"/>
</dbReference>
<dbReference type="PANTHER" id="PTHR43595:SF2">
    <property type="entry name" value="SMALL RIBOSOMAL SUBUNIT PROTEIN MS42"/>
    <property type="match status" value="1"/>
</dbReference>
<proteinExistence type="inferred from homology"/>
<dbReference type="PIRSF" id="PIRSF000349">
    <property type="entry name" value="SODismutase"/>
    <property type="match status" value="1"/>
</dbReference>
<reference evidence="10" key="1">
    <citation type="submission" date="2004-12" db="EMBL/GenBank/DDBJ databases">
        <title>The genome sequence of Borrelia hermsii and Borrelia turicatae: comparative analysis of two agents of endemic N. America relapsing fever.</title>
        <authorList>
            <person name="Porcella S.F."/>
            <person name="Raffel S.J."/>
            <person name="Schrumpf M.E."/>
            <person name="Montgomery B."/>
            <person name="Smith T."/>
            <person name="Schwan T.G."/>
        </authorList>
    </citation>
    <scope>NUCLEOTIDE SEQUENCE [LARGE SCALE GENOMIC DNA]</scope>
    <source>
        <strain evidence="10">91E135</strain>
    </source>
</reference>
<dbReference type="Gene3D" id="1.10.287.990">
    <property type="entry name" value="Fe,Mn superoxide dismutase (SOD) domain"/>
    <property type="match status" value="1"/>
</dbReference>
<dbReference type="SUPFAM" id="SSF54719">
    <property type="entry name" value="Fe,Mn superoxide dismutase (SOD), C-terminal domain"/>
    <property type="match status" value="1"/>
</dbReference>
<dbReference type="EC" id="1.15.1.1" evidence="2 6"/>
<evidence type="ECO:0000256" key="2">
    <source>
        <dbReference type="ARBA" id="ARBA00012682"/>
    </source>
</evidence>
<feature type="binding site" evidence="5">
    <location>
        <position position="191"/>
    </location>
    <ligand>
        <name>Mn(2+)</name>
        <dbReference type="ChEBI" id="CHEBI:29035"/>
    </ligand>
</feature>
<sequence length="230" mass="26862">MGGMNPVIVAVKRNIKIVMEKAKKEDFMFKLPELGYAYDVLEPYIDAKTMEIHHSKHHNAYTVNLNSVLEKTEINYSQDIESILKNIQRFPKEFQAAIRNNAGGYSNHTLYFRILRPGNKDNILENFEEHVNATFGSLDNLKMALRDSAINVFGSGWAWLVLHASKELQIISRPNQDSPLMEDYKPILGIDVWEHAYYLKYQNRRVEYIDAFFKVLNWEEVSRVYNEIVE</sequence>
<dbReference type="InterPro" id="IPR019831">
    <property type="entry name" value="Mn/Fe_SOD_N"/>
</dbReference>
<dbReference type="Pfam" id="PF00081">
    <property type="entry name" value="Sod_Fe_N"/>
    <property type="match status" value="1"/>
</dbReference>
<evidence type="ECO:0000256" key="5">
    <source>
        <dbReference type="PIRSR" id="PIRSR000349-1"/>
    </source>
</evidence>
<dbReference type="GO" id="GO:0004784">
    <property type="term" value="F:superoxide dismutase activity"/>
    <property type="evidence" value="ECO:0007669"/>
    <property type="project" value="UniProtKB-EC"/>
</dbReference>
<dbReference type="KEGG" id="btu:BT0153"/>
<dbReference type="PANTHER" id="PTHR43595">
    <property type="entry name" value="37S RIBOSOMAL PROTEIN S26, MITOCHONDRIAL"/>
    <property type="match status" value="1"/>
</dbReference>
<dbReference type="InterPro" id="IPR019832">
    <property type="entry name" value="Mn/Fe_SOD_C"/>
</dbReference>
<evidence type="ECO:0000256" key="3">
    <source>
        <dbReference type="ARBA" id="ARBA00022723"/>
    </source>
</evidence>
<feature type="binding site" evidence="5">
    <location>
        <position position="53"/>
    </location>
    <ligand>
        <name>Mn(2+)</name>
        <dbReference type="ChEBI" id="CHEBI:29035"/>
    </ligand>
</feature>
<evidence type="ECO:0000256" key="1">
    <source>
        <dbReference type="ARBA" id="ARBA00008714"/>
    </source>
</evidence>
<dbReference type="PRINTS" id="PR01703">
    <property type="entry name" value="MNSODISMTASE"/>
</dbReference>
<comment type="function">
    <text evidence="6">Destroys radicals which are normally produced within the cells and which are toxic to biological systems.</text>
</comment>
<keyword evidence="3 5" id="KW-0479">Metal-binding</keyword>
<dbReference type="Proteomes" id="UP000001205">
    <property type="component" value="Chromosome"/>
</dbReference>
<name>A0ABF7PUX1_BORT9</name>
<evidence type="ECO:0000256" key="6">
    <source>
        <dbReference type="RuleBase" id="RU000414"/>
    </source>
</evidence>
<feature type="domain" description="Manganese/iron superoxide dismutase C-terminal" evidence="8">
    <location>
        <begin position="126"/>
        <end position="223"/>
    </location>
</feature>
<keyword evidence="4 6" id="KW-0560">Oxidoreductase</keyword>
<dbReference type="AlphaFoldDB" id="A0ABF7PUX1"/>
<evidence type="ECO:0000259" key="8">
    <source>
        <dbReference type="Pfam" id="PF02777"/>
    </source>
</evidence>